<dbReference type="InterPro" id="IPR036875">
    <property type="entry name" value="Znf_CCHC_sf"/>
</dbReference>
<evidence type="ECO:0000256" key="1">
    <source>
        <dbReference type="SAM" id="MobiDB-lite"/>
    </source>
</evidence>
<accession>A0A428Q3P9</accession>
<evidence type="ECO:0000313" key="3">
    <source>
        <dbReference type="Proteomes" id="UP000288168"/>
    </source>
</evidence>
<protein>
    <submittedName>
        <fullName evidence="2">Uncharacterized protein</fullName>
    </submittedName>
</protein>
<dbReference type="OrthoDB" id="5104837at2759"/>
<name>A0A428Q3P9_9HYPO</name>
<comment type="caution">
    <text evidence="2">The sequence shown here is derived from an EMBL/GenBank/DDBJ whole genome shotgun (WGS) entry which is preliminary data.</text>
</comment>
<proteinExistence type="predicted"/>
<evidence type="ECO:0000313" key="2">
    <source>
        <dbReference type="EMBL" id="RSL59911.1"/>
    </source>
</evidence>
<dbReference type="AlphaFoldDB" id="A0A428Q3P9"/>
<feature type="region of interest" description="Disordered" evidence="1">
    <location>
        <begin position="1"/>
        <end position="31"/>
    </location>
</feature>
<dbReference type="EMBL" id="NKCI01000062">
    <property type="protein sequence ID" value="RSL59911.1"/>
    <property type="molecule type" value="Genomic_DNA"/>
</dbReference>
<dbReference type="STRING" id="1325734.A0A428Q3P9"/>
<feature type="region of interest" description="Disordered" evidence="1">
    <location>
        <begin position="195"/>
        <end position="216"/>
    </location>
</feature>
<sequence>MSTIQAQSEPSKLSEELSRITNATPSEADSPSCTNCESRSHTLVGCLYAPNGTIFGCPFCKNGTHLMEECSNFAAASIVDVVRVLIWSRSAMPAWQTKVPWHHYLAEFMSSTQFLPIVDYLHRWTVLHRPFPWSENFAQRFSQSDDFTLFQTELDGGCPYNLPFDPTTAGIVAACETYRIPFLVSWRGGDPVAREFPGPASTSTSSPASSPVSTAASFEFDPEDVEIDANDLDVDIGVPPGDRMWESDDEAFSVPGSPIPIEELRRYGIHPEAWGAHMNSWDWTDGA</sequence>
<dbReference type="GO" id="GO:0008270">
    <property type="term" value="F:zinc ion binding"/>
    <property type="evidence" value="ECO:0007669"/>
    <property type="project" value="InterPro"/>
</dbReference>
<feature type="compositionally biased region" description="Polar residues" evidence="1">
    <location>
        <begin position="1"/>
        <end position="11"/>
    </location>
</feature>
<dbReference type="SUPFAM" id="SSF57756">
    <property type="entry name" value="Retrovirus zinc finger-like domains"/>
    <property type="match status" value="1"/>
</dbReference>
<feature type="compositionally biased region" description="Polar residues" evidence="1">
    <location>
        <begin position="19"/>
        <end position="31"/>
    </location>
</feature>
<dbReference type="GO" id="GO:0003676">
    <property type="term" value="F:nucleic acid binding"/>
    <property type="evidence" value="ECO:0007669"/>
    <property type="project" value="InterPro"/>
</dbReference>
<reference evidence="2 3" key="1">
    <citation type="submission" date="2017-06" db="EMBL/GenBank/DDBJ databases">
        <title>Comparative genomic analysis of Ambrosia Fusariam Clade fungi.</title>
        <authorList>
            <person name="Stajich J.E."/>
            <person name="Carrillo J."/>
            <person name="Kijimoto T."/>
            <person name="Eskalen A."/>
            <person name="O'Donnell K."/>
            <person name="Kasson M."/>
        </authorList>
    </citation>
    <scope>NUCLEOTIDE SEQUENCE [LARGE SCALE GENOMIC DNA]</scope>
    <source>
        <strain evidence="2 3">NRRL62584</strain>
    </source>
</reference>
<organism evidence="2 3">
    <name type="scientific">Fusarium duplospermum</name>
    <dbReference type="NCBI Taxonomy" id="1325734"/>
    <lineage>
        <taxon>Eukaryota</taxon>
        <taxon>Fungi</taxon>
        <taxon>Dikarya</taxon>
        <taxon>Ascomycota</taxon>
        <taxon>Pezizomycotina</taxon>
        <taxon>Sordariomycetes</taxon>
        <taxon>Hypocreomycetidae</taxon>
        <taxon>Hypocreales</taxon>
        <taxon>Nectriaceae</taxon>
        <taxon>Fusarium</taxon>
        <taxon>Fusarium solani species complex</taxon>
    </lineage>
</organism>
<keyword evidence="3" id="KW-1185">Reference proteome</keyword>
<gene>
    <name evidence="2" type="ORF">CEP54_007062</name>
</gene>
<dbReference type="Proteomes" id="UP000288168">
    <property type="component" value="Unassembled WGS sequence"/>
</dbReference>
<feature type="compositionally biased region" description="Low complexity" evidence="1">
    <location>
        <begin position="199"/>
        <end position="216"/>
    </location>
</feature>